<feature type="region of interest" description="Disordered" evidence="1">
    <location>
        <begin position="22"/>
        <end position="42"/>
    </location>
</feature>
<evidence type="ECO:0000313" key="3">
    <source>
        <dbReference type="Proteomes" id="UP001055439"/>
    </source>
</evidence>
<keyword evidence="3" id="KW-1185">Reference proteome</keyword>
<protein>
    <submittedName>
        <fullName evidence="2">Uncharacterized protein</fullName>
    </submittedName>
</protein>
<sequence length="165" mass="17578">MAPSTPIAARFSSSRERLKRAPAAWSRASGWPPLSTSTSGATAPDLKMRTRFSSSNDRFTNAAVALICTAALLQRSMERSAARRRHVHRSIRRSRLSLVARRSDTTADSCSDNSVSISLIRISSSDKSKSAVGDAGRLDAVGFWTCDVGGVGSLGACSTKVSVME</sequence>
<name>A0A9E7HF68_9LILI</name>
<dbReference type="AlphaFoldDB" id="A0A9E7HF68"/>
<reference evidence="2" key="1">
    <citation type="submission" date="2022-05" db="EMBL/GenBank/DDBJ databases">
        <title>The Musa troglodytarum L. genome provides insights into the mechanism of non-climacteric behaviour and enrichment of carotenoids.</title>
        <authorList>
            <person name="Wang J."/>
        </authorList>
    </citation>
    <scope>NUCLEOTIDE SEQUENCE</scope>
    <source>
        <tissue evidence="2">Leaf</tissue>
    </source>
</reference>
<dbReference type="Proteomes" id="UP001055439">
    <property type="component" value="Chromosome 8"/>
</dbReference>
<evidence type="ECO:0000256" key="1">
    <source>
        <dbReference type="SAM" id="MobiDB-lite"/>
    </source>
</evidence>
<evidence type="ECO:0000313" key="2">
    <source>
        <dbReference type="EMBL" id="URE28767.1"/>
    </source>
</evidence>
<dbReference type="EMBL" id="CP097510">
    <property type="protein sequence ID" value="URE28767.1"/>
    <property type="molecule type" value="Genomic_DNA"/>
</dbReference>
<organism evidence="2 3">
    <name type="scientific">Musa troglodytarum</name>
    <name type="common">fe'i banana</name>
    <dbReference type="NCBI Taxonomy" id="320322"/>
    <lineage>
        <taxon>Eukaryota</taxon>
        <taxon>Viridiplantae</taxon>
        <taxon>Streptophyta</taxon>
        <taxon>Embryophyta</taxon>
        <taxon>Tracheophyta</taxon>
        <taxon>Spermatophyta</taxon>
        <taxon>Magnoliopsida</taxon>
        <taxon>Liliopsida</taxon>
        <taxon>Zingiberales</taxon>
        <taxon>Musaceae</taxon>
        <taxon>Musa</taxon>
    </lineage>
</organism>
<accession>A0A9E7HF68</accession>
<gene>
    <name evidence="2" type="ORF">MUK42_32856</name>
</gene>
<proteinExistence type="predicted"/>